<evidence type="ECO:0000259" key="2">
    <source>
        <dbReference type="Pfam" id="PF05970"/>
    </source>
</evidence>
<accession>A0A0R0JRR0</accession>
<keyword evidence="1" id="KW-0547">Nucleotide-binding</keyword>
<dbReference type="InParanoid" id="A0A0R0JRR0"/>
<dbReference type="GO" id="GO:0005524">
    <property type="term" value="F:ATP binding"/>
    <property type="evidence" value="ECO:0007669"/>
    <property type="project" value="UniProtKB-KW"/>
</dbReference>
<dbReference type="AlphaFoldDB" id="A0A0R0JRR0"/>
<evidence type="ECO:0000259" key="4">
    <source>
        <dbReference type="Pfam" id="PF21530"/>
    </source>
</evidence>
<reference evidence="5" key="3">
    <citation type="submission" date="2018-07" db="EMBL/GenBank/DDBJ databases">
        <title>WGS assembly of Glycine max.</title>
        <authorList>
            <person name="Schmutz J."/>
            <person name="Cannon S."/>
            <person name="Schlueter J."/>
            <person name="Ma J."/>
            <person name="Mitros T."/>
            <person name="Nelson W."/>
            <person name="Hyten D."/>
            <person name="Song Q."/>
            <person name="Thelen J."/>
            <person name="Cheng J."/>
            <person name="Xu D."/>
            <person name="Hellsten U."/>
            <person name="May G."/>
            <person name="Yu Y."/>
            <person name="Sakurai T."/>
            <person name="Umezawa T."/>
            <person name="Bhattacharyya M."/>
            <person name="Sandhu D."/>
            <person name="Valliyodan B."/>
            <person name="Lindquist E."/>
            <person name="Peto M."/>
            <person name="Grant D."/>
            <person name="Shu S."/>
            <person name="Goodstein D."/>
            <person name="Barry K."/>
            <person name="Futrell-Griggs M."/>
            <person name="Abernathy B."/>
            <person name="Du J."/>
            <person name="Tian Z."/>
            <person name="Zhu L."/>
            <person name="Gill N."/>
            <person name="Joshi T."/>
            <person name="Libault M."/>
            <person name="Sethuraman A."/>
            <person name="Zhang X."/>
            <person name="Shinozaki K."/>
            <person name="Nguyen H."/>
            <person name="Wing R."/>
            <person name="Cregan P."/>
            <person name="Specht J."/>
            <person name="Grimwood J."/>
            <person name="Rokhsar D."/>
            <person name="Stacey G."/>
            <person name="Shoemaker R."/>
            <person name="Jackson S."/>
        </authorList>
    </citation>
    <scope>NUCLEOTIDE SEQUENCE</scope>
    <source>
        <tissue evidence="5">Callus</tissue>
    </source>
</reference>
<keyword evidence="1" id="KW-0227">DNA damage</keyword>
<dbReference type="PANTHER" id="PTHR10492:SF78">
    <property type="entry name" value="ATP-DEPENDENT DNA HELICASE"/>
    <property type="match status" value="1"/>
</dbReference>
<dbReference type="InterPro" id="IPR025476">
    <property type="entry name" value="Helitron_helicase-like"/>
</dbReference>
<comment type="cofactor">
    <cofactor evidence="1">
        <name>Mg(2+)</name>
        <dbReference type="ChEBI" id="CHEBI:18420"/>
    </cofactor>
</comment>
<dbReference type="GO" id="GO:0006310">
    <property type="term" value="P:DNA recombination"/>
    <property type="evidence" value="ECO:0007669"/>
    <property type="project" value="UniProtKB-KW"/>
</dbReference>
<dbReference type="InterPro" id="IPR027417">
    <property type="entry name" value="P-loop_NTPase"/>
</dbReference>
<protein>
    <recommendedName>
        <fullName evidence="1">ATP-dependent DNA helicase</fullName>
        <ecNumber evidence="1">5.6.2.3</ecNumber>
    </recommendedName>
</protein>
<dbReference type="Pfam" id="PF21530">
    <property type="entry name" value="Pif1_2B_dom"/>
    <property type="match status" value="1"/>
</dbReference>
<dbReference type="Pfam" id="PF14214">
    <property type="entry name" value="Helitron_like_N"/>
    <property type="match status" value="1"/>
</dbReference>
<dbReference type="GO" id="GO:0000723">
    <property type="term" value="P:telomere maintenance"/>
    <property type="evidence" value="ECO:0007669"/>
    <property type="project" value="InterPro"/>
</dbReference>
<evidence type="ECO:0000313" key="5">
    <source>
        <dbReference type="EMBL" id="KRH57578.1"/>
    </source>
</evidence>
<feature type="domain" description="Helitron helicase-like" evidence="3">
    <location>
        <begin position="258"/>
        <end position="423"/>
    </location>
</feature>
<keyword evidence="1" id="KW-0067">ATP-binding</keyword>
<dbReference type="GO" id="GO:0006281">
    <property type="term" value="P:DNA repair"/>
    <property type="evidence" value="ECO:0007669"/>
    <property type="project" value="UniProtKB-KW"/>
</dbReference>
<dbReference type="Proteomes" id="UP000008827">
    <property type="component" value="Chromosome 5"/>
</dbReference>
<keyword evidence="1" id="KW-0234">DNA repair</keyword>
<dbReference type="PANTHER" id="PTHR10492">
    <property type="match status" value="1"/>
</dbReference>
<dbReference type="Gramene" id="KRH57578">
    <property type="protein sequence ID" value="KRH57578"/>
    <property type="gene ID" value="GLYMA_05G070100"/>
</dbReference>
<dbReference type="SUPFAM" id="SSF52540">
    <property type="entry name" value="P-loop containing nucleoside triphosphate hydrolases"/>
    <property type="match status" value="2"/>
</dbReference>
<reference evidence="6" key="2">
    <citation type="submission" date="2018-02" db="UniProtKB">
        <authorList>
            <consortium name="EnsemblPlants"/>
        </authorList>
    </citation>
    <scope>IDENTIFICATION</scope>
    <source>
        <strain evidence="6">Williams 82</strain>
    </source>
</reference>
<dbReference type="EC" id="5.6.2.3" evidence="1"/>
<keyword evidence="1" id="KW-0233">DNA recombination</keyword>
<feature type="domain" description="DNA helicase Pif1-like DEAD-box helicase" evidence="2">
    <location>
        <begin position="803"/>
        <end position="1009"/>
    </location>
</feature>
<dbReference type="GO" id="GO:0043139">
    <property type="term" value="F:5'-3' DNA helicase activity"/>
    <property type="evidence" value="ECO:0007669"/>
    <property type="project" value="UniProtKB-EC"/>
</dbReference>
<keyword evidence="1" id="KW-0378">Hydrolase</keyword>
<proteinExistence type="inferred from homology"/>
<dbReference type="EMBL" id="CM000838">
    <property type="protein sequence ID" value="KRH57578.1"/>
    <property type="molecule type" value="Genomic_DNA"/>
</dbReference>
<name>A0A0R0JRR0_SOYBN</name>
<keyword evidence="7" id="KW-1185">Reference proteome</keyword>
<evidence type="ECO:0000313" key="6">
    <source>
        <dbReference type="EnsemblPlants" id="KRH57578"/>
    </source>
</evidence>
<evidence type="ECO:0000313" key="7">
    <source>
        <dbReference type="Proteomes" id="UP000008827"/>
    </source>
</evidence>
<dbReference type="InterPro" id="IPR010285">
    <property type="entry name" value="DNA_helicase_pif1-like_DEAD"/>
</dbReference>
<keyword evidence="1" id="KW-0347">Helicase</keyword>
<dbReference type="EnsemblPlants" id="KRH57578">
    <property type="protein sequence ID" value="KRH57578"/>
    <property type="gene ID" value="GLYMA_05G070100"/>
</dbReference>
<reference evidence="5 6" key="1">
    <citation type="journal article" date="2010" name="Nature">
        <title>Genome sequence of the palaeopolyploid soybean.</title>
        <authorList>
            <person name="Schmutz J."/>
            <person name="Cannon S.B."/>
            <person name="Schlueter J."/>
            <person name="Ma J."/>
            <person name="Mitros T."/>
            <person name="Nelson W."/>
            <person name="Hyten D.L."/>
            <person name="Song Q."/>
            <person name="Thelen J.J."/>
            <person name="Cheng J."/>
            <person name="Xu D."/>
            <person name="Hellsten U."/>
            <person name="May G.D."/>
            <person name="Yu Y."/>
            <person name="Sakurai T."/>
            <person name="Umezawa T."/>
            <person name="Bhattacharyya M.K."/>
            <person name="Sandhu D."/>
            <person name="Valliyodan B."/>
            <person name="Lindquist E."/>
            <person name="Peto M."/>
            <person name="Grant D."/>
            <person name="Shu S."/>
            <person name="Goodstein D."/>
            <person name="Barry K."/>
            <person name="Futrell-Griggs M."/>
            <person name="Abernathy B."/>
            <person name="Du J."/>
            <person name="Tian Z."/>
            <person name="Zhu L."/>
            <person name="Gill N."/>
            <person name="Joshi T."/>
            <person name="Libault M."/>
            <person name="Sethuraman A."/>
            <person name="Zhang X.-C."/>
            <person name="Shinozaki K."/>
            <person name="Nguyen H.T."/>
            <person name="Wing R.A."/>
            <person name="Cregan P."/>
            <person name="Specht J."/>
            <person name="Grimwood J."/>
            <person name="Rokhsar D."/>
            <person name="Stacey G."/>
            <person name="Shoemaker R.C."/>
            <person name="Jackson S.A."/>
        </authorList>
    </citation>
    <scope>NUCLEOTIDE SEQUENCE</scope>
    <source>
        <strain evidence="6">cv. Williams 82</strain>
        <tissue evidence="5">Callus</tissue>
    </source>
</reference>
<dbReference type="GO" id="GO:0016787">
    <property type="term" value="F:hydrolase activity"/>
    <property type="evidence" value="ECO:0007669"/>
    <property type="project" value="UniProtKB-KW"/>
</dbReference>
<gene>
    <name evidence="5" type="ORF">GLYMA_05G070100</name>
</gene>
<comment type="catalytic activity">
    <reaction evidence="1">
        <text>ATP + H2O = ADP + phosphate + H(+)</text>
        <dbReference type="Rhea" id="RHEA:13065"/>
        <dbReference type="ChEBI" id="CHEBI:15377"/>
        <dbReference type="ChEBI" id="CHEBI:15378"/>
        <dbReference type="ChEBI" id="CHEBI:30616"/>
        <dbReference type="ChEBI" id="CHEBI:43474"/>
        <dbReference type="ChEBI" id="CHEBI:456216"/>
        <dbReference type="EC" id="5.6.2.3"/>
    </reaction>
</comment>
<evidence type="ECO:0000256" key="1">
    <source>
        <dbReference type="RuleBase" id="RU363044"/>
    </source>
</evidence>
<feature type="domain" description="DNA helicase Pif1-like 2B" evidence="4">
    <location>
        <begin position="1104"/>
        <end position="1150"/>
    </location>
</feature>
<evidence type="ECO:0000259" key="3">
    <source>
        <dbReference type="Pfam" id="PF14214"/>
    </source>
</evidence>
<dbReference type="Pfam" id="PF05970">
    <property type="entry name" value="PIF1"/>
    <property type="match status" value="1"/>
</dbReference>
<organism evidence="5">
    <name type="scientific">Glycine max</name>
    <name type="common">Soybean</name>
    <name type="synonym">Glycine hispida</name>
    <dbReference type="NCBI Taxonomy" id="3847"/>
    <lineage>
        <taxon>Eukaryota</taxon>
        <taxon>Viridiplantae</taxon>
        <taxon>Streptophyta</taxon>
        <taxon>Embryophyta</taxon>
        <taxon>Tracheophyta</taxon>
        <taxon>Spermatophyta</taxon>
        <taxon>Magnoliopsida</taxon>
        <taxon>eudicotyledons</taxon>
        <taxon>Gunneridae</taxon>
        <taxon>Pentapetalae</taxon>
        <taxon>rosids</taxon>
        <taxon>fabids</taxon>
        <taxon>Fabales</taxon>
        <taxon>Fabaceae</taxon>
        <taxon>Papilionoideae</taxon>
        <taxon>50 kb inversion clade</taxon>
        <taxon>NPAAA clade</taxon>
        <taxon>indigoferoid/millettioid clade</taxon>
        <taxon>Phaseoleae</taxon>
        <taxon>Glycine</taxon>
        <taxon>Glycine subgen. Soja</taxon>
    </lineage>
</organism>
<dbReference type="Gene3D" id="3.40.50.300">
    <property type="entry name" value="P-loop containing nucleotide triphosphate hydrolases"/>
    <property type="match status" value="1"/>
</dbReference>
<sequence length="1207" mass="139369">MQCRHCNVKMWYNERISKDKNTTSPKSSLCCGDDKVELPLLQNPPKYLERLLFDDNGTNSKNYQHNIRTYNMMFAFTSAGIKLDKSINETREPPTIRIQGQPYHRIGSLLPMSGKQPKFAQLYIFDTQNEVENRINTMSQHAAIQPDIVSTLSQMLDDRNVHAKSFRMARDRLANSQLDNVKLRLIAGREKDGRTYNLPNVSEVATLIVGDFDANSKRDIIYPLLFPYGEDGYRPDKLHRSTSGSKKRKRNCLTMREWFAYRLQSRSNEAQSLLHSRKLFQQFIVEAYTMVESERHSYIRNNQKKLRVDNKGSSKGKRLILPSTFVGSPRYMDQLYFDGMAICNHVGFPNLFITLTCNPNWPEIRRVLAPLNLKAIDRPDLISRVFKLKYEQMLLDLTKKHLLGKVVAYMHTIEFQKRGLPHIISAEIPSHENDPELYTLVQNHMVHGPCGILQSKSPCMKEGNCSRLYPKMFQPQTVLDSNGYPVYHRRNDDRTISKNGVIIDNRYIVPYNAKLLKKYQTHINIEWCNQNTSITYLFKYINKGYDRVTVVFVYDANGGALENPITQNDEIKEYADCRYISPCEATWRIFCFPIHARKPAVEKLHFHLLRQHSVIYEDDDDIDDILSKPSISDSKFLAWMNNNKYFSEGRNLTYSQFVFKFMLIWVPPTTSELFYLRMMLTTCKGPTSFEDIRPVENVLYPTYREACFTVGFLKDDREFVEAIKEAKDWGTTNYLRKLFVLMLLIGAITKLEELWNQTWNWLAEDIAYHYKKTTLNTDYLILSGLNYNNDEARSEFENLFSSMTNEQKQIYQKIMQAVNNNEGGMFFLYGYGGTGKTYIWRTLASSLRPKNQIVIMVASSGIASLLFPGGRIAHSKLKIPVPIFEYSTCYILQGSQLAELLNQTNLIIWDEAPMAHKFCFQALDQSLTNIIKKNSESNFWGQIIPRGSRSDIINATINSLYLWPSCEVLTLTKKQRLQGNAQSIDDQETAKFAKWILDIGDGVIGNQNDGYATVKIPEYLLITEYNDPIDDIVRSTFPDLYQHHSDPKFFKCRAILASTNETVEEVNDYILSLIPGEHMEYLNSNYIEKSEIIDSWHFQSITTEFLNSLNTSGLPNHCIKLKIGSSIMLLRNLDQTQGLCNGTRLVVTRLAKHVIATEIISGKNLGHNVYIPRMSMSPSQSPWPFKLLRRQFPIMLSYAMTINKSQG</sequence>
<dbReference type="InterPro" id="IPR049163">
    <property type="entry name" value="Pif1-like_2B_dom"/>
</dbReference>
<comment type="similarity">
    <text evidence="1">Belongs to the helicase family.</text>
</comment>